<keyword evidence="4" id="KW-1185">Reference proteome</keyword>
<dbReference type="EMBL" id="AEUV02000002">
    <property type="protein sequence ID" value="EHI75485.1"/>
    <property type="molecule type" value="Genomic_DNA"/>
</dbReference>
<feature type="compositionally biased region" description="Polar residues" evidence="1">
    <location>
        <begin position="256"/>
        <end position="270"/>
    </location>
</feature>
<evidence type="ECO:0000256" key="2">
    <source>
        <dbReference type="SAM" id="SignalP"/>
    </source>
</evidence>
<dbReference type="OrthoDB" id="32134at2"/>
<organism evidence="3 4">
    <name type="scientific">Streptococcus criceti HS-6</name>
    <dbReference type="NCBI Taxonomy" id="873449"/>
    <lineage>
        <taxon>Bacteria</taxon>
        <taxon>Bacillati</taxon>
        <taxon>Bacillota</taxon>
        <taxon>Bacilli</taxon>
        <taxon>Lactobacillales</taxon>
        <taxon>Streptococcaceae</taxon>
        <taxon>Streptococcus</taxon>
    </lineage>
</organism>
<proteinExistence type="predicted"/>
<feature type="compositionally biased region" description="Low complexity" evidence="1">
    <location>
        <begin position="38"/>
        <end position="82"/>
    </location>
</feature>
<keyword evidence="2" id="KW-0732">Signal</keyword>
<evidence type="ECO:0000256" key="1">
    <source>
        <dbReference type="SAM" id="MobiDB-lite"/>
    </source>
</evidence>
<dbReference type="Gene3D" id="3.40.30.10">
    <property type="entry name" value="Glutaredoxin"/>
    <property type="match status" value="1"/>
</dbReference>
<feature type="region of interest" description="Disordered" evidence="1">
    <location>
        <begin position="32"/>
        <end position="132"/>
    </location>
</feature>
<dbReference type="STRING" id="873449.STRCR_1343"/>
<feature type="compositionally biased region" description="Polar residues" evidence="1">
    <location>
        <begin position="90"/>
        <end position="124"/>
    </location>
</feature>
<name>G5JN11_STRCG</name>
<evidence type="ECO:0000313" key="3">
    <source>
        <dbReference type="EMBL" id="EHI75485.1"/>
    </source>
</evidence>
<feature type="chain" id="PRO_5003479385" description="Bacteriocin transport accessory protein" evidence="2">
    <location>
        <begin position="25"/>
        <end position="333"/>
    </location>
</feature>
<dbReference type="CDD" id="cd02947">
    <property type="entry name" value="TRX_family"/>
    <property type="match status" value="1"/>
</dbReference>
<sequence>MNRYKSLLLFSATALLLVGGTTYADEVSQNDDQGQVPAATAQADSQASQQATANQQSNQIETNQQEQLLTSSEETSQSQDSTAKQEEGTRSNNQETEGSANLSQQVTESTADVSTVADSDSQEGQEAPDISTEEYEANVAGLKQVTMADVYHMFDDPNGSYTLYLGRPTCIYCRKFSPVIKDFNSLSGGQVYYYNIDSTDFSSVAKEFLRSKIGVFVTPTVLHLEKGQIVSGQLGSGGTAQDLYNKVFKSTDTRPDTSQVVTPSQQSPTANEKAAEQTITDAIAKAADASSKTSHQSQTKEVVKSEKLDTNTLTKVINKVLTLFDKFLAKFGA</sequence>
<dbReference type="Proteomes" id="UP000004322">
    <property type="component" value="Unassembled WGS sequence"/>
</dbReference>
<reference evidence="3" key="1">
    <citation type="submission" date="2011-07" db="EMBL/GenBank/DDBJ databases">
        <authorList>
            <person name="Stanhope M.J."/>
            <person name="Durkin A.S."/>
            <person name="Hostetler J."/>
            <person name="Kim M."/>
            <person name="Radune D."/>
            <person name="Singh I."/>
            <person name="Town C.D."/>
        </authorList>
    </citation>
    <scope>NUCLEOTIDE SEQUENCE [LARGE SCALE GENOMIC DNA]</scope>
    <source>
        <strain evidence="3">HS-6</strain>
    </source>
</reference>
<feature type="signal peptide" evidence="2">
    <location>
        <begin position="1"/>
        <end position="24"/>
    </location>
</feature>
<gene>
    <name evidence="3" type="ORF">STRCR_1343</name>
</gene>
<dbReference type="SUPFAM" id="SSF52833">
    <property type="entry name" value="Thioredoxin-like"/>
    <property type="match status" value="1"/>
</dbReference>
<protein>
    <recommendedName>
        <fullName evidence="5">Bacteriocin transport accessory protein</fullName>
    </recommendedName>
</protein>
<dbReference type="Pfam" id="PF20207">
    <property type="entry name" value="DUF6568"/>
    <property type="match status" value="1"/>
</dbReference>
<feature type="region of interest" description="Disordered" evidence="1">
    <location>
        <begin position="253"/>
        <end position="273"/>
    </location>
</feature>
<evidence type="ECO:0008006" key="5">
    <source>
        <dbReference type="Google" id="ProtNLM"/>
    </source>
</evidence>
<evidence type="ECO:0000313" key="4">
    <source>
        <dbReference type="Proteomes" id="UP000004322"/>
    </source>
</evidence>
<accession>G5JN11</accession>
<dbReference type="RefSeq" id="WP_004229935.1">
    <property type="nucleotide sequence ID" value="NZ_AEUV02000002.1"/>
</dbReference>
<dbReference type="InterPro" id="IPR036249">
    <property type="entry name" value="Thioredoxin-like_sf"/>
</dbReference>
<dbReference type="AlphaFoldDB" id="G5JN11"/>
<comment type="caution">
    <text evidence="3">The sequence shown here is derived from an EMBL/GenBank/DDBJ whole genome shotgun (WGS) entry which is preliminary data.</text>
</comment>
<dbReference type="InterPro" id="IPR046698">
    <property type="entry name" value="PedC-like"/>
</dbReference>